<reference evidence="1 2" key="1">
    <citation type="submission" date="2020-01" db="EMBL/GenBank/DDBJ databases">
        <authorList>
            <person name="Palmer J.M."/>
        </authorList>
    </citation>
    <scope>NUCLEOTIDE SEQUENCE [LARGE SCALE GENOMIC DNA]</scope>
    <source>
        <strain evidence="1 2">TWF970</strain>
    </source>
</reference>
<organism evidence="1 2">
    <name type="scientific">Orbilia oligospora</name>
    <name type="common">Nematode-trapping fungus</name>
    <name type="synonym">Arthrobotrys oligospora</name>
    <dbReference type="NCBI Taxonomy" id="2813651"/>
    <lineage>
        <taxon>Eukaryota</taxon>
        <taxon>Fungi</taxon>
        <taxon>Dikarya</taxon>
        <taxon>Ascomycota</taxon>
        <taxon>Pezizomycotina</taxon>
        <taxon>Orbiliomycetes</taxon>
        <taxon>Orbiliales</taxon>
        <taxon>Orbiliaceae</taxon>
        <taxon>Orbilia</taxon>
    </lineage>
</organism>
<gene>
    <name evidence="1" type="ORF">TWF970_006298</name>
</gene>
<evidence type="ECO:0000313" key="2">
    <source>
        <dbReference type="Proteomes" id="UP000474640"/>
    </source>
</evidence>
<dbReference type="EMBL" id="JAABOJ010000033">
    <property type="protein sequence ID" value="KAF3276336.1"/>
    <property type="molecule type" value="Genomic_DNA"/>
</dbReference>
<dbReference type="AlphaFoldDB" id="A0A7C8VLT0"/>
<proteinExistence type="predicted"/>
<name>A0A7C8VLT0_ORBOL</name>
<protein>
    <submittedName>
        <fullName evidence="1">Uncharacterized protein</fullName>
    </submittedName>
</protein>
<comment type="caution">
    <text evidence="1">The sequence shown here is derived from an EMBL/GenBank/DDBJ whole genome shotgun (WGS) entry which is preliminary data.</text>
</comment>
<sequence length="126" mass="14464">MSGHETKDGYQVCYACVFSRTRQSRPDMSFLQYAPNQLIHGLHLRTALHGLSPNENLPIVESAQEIADRRVTYRADAIDSMQLAAKAMERNTNERLKDMSFDVGDWVLLIQTRLVYKLECKRMSLS</sequence>
<dbReference type="Proteomes" id="UP000474640">
    <property type="component" value="Unassembled WGS sequence"/>
</dbReference>
<evidence type="ECO:0000313" key="1">
    <source>
        <dbReference type="EMBL" id="KAF3276336.1"/>
    </source>
</evidence>
<accession>A0A7C8VLT0</accession>